<accession>A0A6A6NTX1</accession>
<dbReference type="PROSITE" id="PS51257">
    <property type="entry name" value="PROKAR_LIPOPROTEIN"/>
    <property type="match status" value="1"/>
</dbReference>
<name>A0A6A6NTX1_9PEZI</name>
<dbReference type="AlphaFoldDB" id="A0A6A6NTX1"/>
<evidence type="ECO:0000313" key="2">
    <source>
        <dbReference type="Proteomes" id="UP000799766"/>
    </source>
</evidence>
<gene>
    <name evidence="1" type="ORF">BDY21DRAFT_80884</name>
</gene>
<reference evidence="1" key="1">
    <citation type="journal article" date="2020" name="Stud. Mycol.">
        <title>101 Dothideomycetes genomes: a test case for predicting lifestyles and emergence of pathogens.</title>
        <authorList>
            <person name="Haridas S."/>
            <person name="Albert R."/>
            <person name="Binder M."/>
            <person name="Bloem J."/>
            <person name="Labutti K."/>
            <person name="Salamov A."/>
            <person name="Andreopoulos B."/>
            <person name="Baker S."/>
            <person name="Barry K."/>
            <person name="Bills G."/>
            <person name="Bluhm B."/>
            <person name="Cannon C."/>
            <person name="Castanera R."/>
            <person name="Culley D."/>
            <person name="Daum C."/>
            <person name="Ezra D."/>
            <person name="Gonzalez J."/>
            <person name="Henrissat B."/>
            <person name="Kuo A."/>
            <person name="Liang C."/>
            <person name="Lipzen A."/>
            <person name="Lutzoni F."/>
            <person name="Magnuson J."/>
            <person name="Mondo S."/>
            <person name="Nolan M."/>
            <person name="Ohm R."/>
            <person name="Pangilinan J."/>
            <person name="Park H.-J."/>
            <person name="Ramirez L."/>
            <person name="Alfaro M."/>
            <person name="Sun H."/>
            <person name="Tritt A."/>
            <person name="Yoshinaga Y."/>
            <person name="Zwiers L.-H."/>
            <person name="Turgeon B."/>
            <person name="Goodwin S."/>
            <person name="Spatafora J."/>
            <person name="Crous P."/>
            <person name="Grigoriev I."/>
        </authorList>
    </citation>
    <scope>NUCLEOTIDE SEQUENCE</scope>
    <source>
        <strain evidence="1">ATCC 16933</strain>
    </source>
</reference>
<sequence>MEPIRLLRLNGLGAPTVVGACLRCPAARRAVYDSSGALLAPIRKWRERFDTATSSVAGAARASRRRRRFGRKPRGAPCCTHRGGVGGMRQVSLTRRCRWPGRDMDRRPFCWLGSVLRRSSFPNSAQSFFARTGQFSLSVVPFRSYTKVQGPRYTIDRQRHRYFSRRTAQHASIFLQGNAKSWALTASYIHRIVVSRSPTPHTLHTLD</sequence>
<protein>
    <submittedName>
        <fullName evidence="1">Uncharacterized protein</fullName>
    </submittedName>
</protein>
<evidence type="ECO:0000313" key="1">
    <source>
        <dbReference type="EMBL" id="KAF2455186.1"/>
    </source>
</evidence>
<dbReference type="Proteomes" id="UP000799766">
    <property type="component" value="Unassembled WGS sequence"/>
</dbReference>
<organism evidence="1 2">
    <name type="scientific">Lineolata rhizophorae</name>
    <dbReference type="NCBI Taxonomy" id="578093"/>
    <lineage>
        <taxon>Eukaryota</taxon>
        <taxon>Fungi</taxon>
        <taxon>Dikarya</taxon>
        <taxon>Ascomycota</taxon>
        <taxon>Pezizomycotina</taxon>
        <taxon>Dothideomycetes</taxon>
        <taxon>Dothideomycetes incertae sedis</taxon>
        <taxon>Lineolatales</taxon>
        <taxon>Lineolataceae</taxon>
        <taxon>Lineolata</taxon>
    </lineage>
</organism>
<proteinExistence type="predicted"/>
<dbReference type="EMBL" id="MU001688">
    <property type="protein sequence ID" value="KAF2455186.1"/>
    <property type="molecule type" value="Genomic_DNA"/>
</dbReference>
<keyword evidence="2" id="KW-1185">Reference proteome</keyword>